<dbReference type="PANTHER" id="PTHR45752:SF187">
    <property type="entry name" value="LEUCINE-RICH REPEAT AND IQ DOMAIN-CONTAINING PROTEIN 4"/>
    <property type="match status" value="1"/>
</dbReference>
<feature type="compositionally biased region" description="Basic residues" evidence="3">
    <location>
        <begin position="1"/>
        <end position="25"/>
    </location>
</feature>
<evidence type="ECO:0000256" key="2">
    <source>
        <dbReference type="ARBA" id="ARBA00022737"/>
    </source>
</evidence>
<dbReference type="SMART" id="SM00364">
    <property type="entry name" value="LRR_BAC"/>
    <property type="match status" value="3"/>
</dbReference>
<dbReference type="InterPro" id="IPR032675">
    <property type="entry name" value="LRR_dom_sf"/>
</dbReference>
<keyword evidence="5" id="KW-1185">Reference proteome</keyword>
<evidence type="ECO:0000256" key="3">
    <source>
        <dbReference type="SAM" id="MobiDB-lite"/>
    </source>
</evidence>
<feature type="region of interest" description="Disordered" evidence="3">
    <location>
        <begin position="1"/>
        <end position="92"/>
    </location>
</feature>
<feature type="compositionally biased region" description="Low complexity" evidence="3">
    <location>
        <begin position="44"/>
        <end position="53"/>
    </location>
</feature>
<dbReference type="InterPro" id="IPR001611">
    <property type="entry name" value="Leu-rich_rpt"/>
</dbReference>
<accession>A0ABR4QJN3</accession>
<dbReference type="PROSITE" id="PS51450">
    <property type="entry name" value="LRR"/>
    <property type="match status" value="2"/>
</dbReference>
<feature type="compositionally biased region" description="Basic and acidic residues" evidence="3">
    <location>
        <begin position="26"/>
        <end position="43"/>
    </location>
</feature>
<dbReference type="SUPFAM" id="SSF52075">
    <property type="entry name" value="Outer arm dynein light chain 1"/>
    <property type="match status" value="1"/>
</dbReference>
<dbReference type="InterPro" id="IPR003591">
    <property type="entry name" value="Leu-rich_rpt_typical-subtyp"/>
</dbReference>
<dbReference type="SMART" id="SM00369">
    <property type="entry name" value="LRR_TYP"/>
    <property type="match status" value="3"/>
</dbReference>
<feature type="compositionally biased region" description="Pro residues" evidence="3">
    <location>
        <begin position="66"/>
        <end position="76"/>
    </location>
</feature>
<reference evidence="4 5" key="1">
    <citation type="journal article" date="2022" name="Front. Cell. Infect. Microbiol.">
        <title>The Genomes of Two Strains of Taenia crassiceps the Animal Model for the Study of Human Cysticercosis.</title>
        <authorList>
            <person name="Bobes R.J."/>
            <person name="Estrada K."/>
            <person name="Rios-Valencia D.G."/>
            <person name="Calderon-Gallegos A."/>
            <person name="de la Torre P."/>
            <person name="Carrero J.C."/>
            <person name="Sanchez-Flores A."/>
            <person name="Laclette J.P."/>
        </authorList>
    </citation>
    <scope>NUCLEOTIDE SEQUENCE [LARGE SCALE GENOMIC DNA]</scope>
    <source>
        <strain evidence="4">WFUcys</strain>
    </source>
</reference>
<feature type="region of interest" description="Disordered" evidence="3">
    <location>
        <begin position="162"/>
        <end position="204"/>
    </location>
</feature>
<proteinExistence type="predicted"/>
<dbReference type="InterPro" id="IPR050715">
    <property type="entry name" value="LRR-SigEffector_domain"/>
</dbReference>
<evidence type="ECO:0000313" key="5">
    <source>
        <dbReference type="Proteomes" id="UP001651158"/>
    </source>
</evidence>
<keyword evidence="1" id="KW-0433">Leucine-rich repeat</keyword>
<dbReference type="Proteomes" id="UP001651158">
    <property type="component" value="Unassembled WGS sequence"/>
</dbReference>
<evidence type="ECO:0000313" key="4">
    <source>
        <dbReference type="EMBL" id="KAL5109674.1"/>
    </source>
</evidence>
<comment type="caution">
    <text evidence="4">The sequence shown here is derived from an EMBL/GenBank/DDBJ whole genome shotgun (WGS) entry which is preliminary data.</text>
</comment>
<evidence type="ECO:0000256" key="1">
    <source>
        <dbReference type="ARBA" id="ARBA00022614"/>
    </source>
</evidence>
<name>A0ABR4QJN3_9CEST</name>
<dbReference type="Gene3D" id="3.80.10.10">
    <property type="entry name" value="Ribonuclease Inhibitor"/>
    <property type="match status" value="1"/>
</dbReference>
<dbReference type="PANTHER" id="PTHR45752">
    <property type="entry name" value="LEUCINE-RICH REPEAT-CONTAINING"/>
    <property type="match status" value="1"/>
</dbReference>
<protein>
    <submittedName>
        <fullName evidence="4">Leucine-rich repeat protein SHOC-2</fullName>
    </submittedName>
</protein>
<dbReference type="Pfam" id="PF13855">
    <property type="entry name" value="LRR_8"/>
    <property type="match status" value="1"/>
</dbReference>
<gene>
    <name evidence="4" type="ORF">TcWFU_000368</name>
</gene>
<organism evidence="4 5">
    <name type="scientific">Taenia crassiceps</name>
    <dbReference type="NCBI Taxonomy" id="6207"/>
    <lineage>
        <taxon>Eukaryota</taxon>
        <taxon>Metazoa</taxon>
        <taxon>Spiralia</taxon>
        <taxon>Lophotrochozoa</taxon>
        <taxon>Platyhelminthes</taxon>
        <taxon>Cestoda</taxon>
        <taxon>Eucestoda</taxon>
        <taxon>Cyclophyllidea</taxon>
        <taxon>Taeniidae</taxon>
        <taxon>Taenia</taxon>
    </lineage>
</organism>
<keyword evidence="2" id="KW-0677">Repeat</keyword>
<dbReference type="EMBL" id="JAKROA010000002">
    <property type="protein sequence ID" value="KAL5109674.1"/>
    <property type="molecule type" value="Genomic_DNA"/>
</dbReference>
<sequence length="298" mass="33087">MELSGKRKTATSSRRPRHARHREDRRHHEDSGREGERKGKQDRSSTSTEASSSKKQGAVSKTAAPLPAPKLSPPPVGFIHAKSRKTTEEEEEAARQRFLARKAAGLTRPTVVVNEFAMASGTVNGSNNSPESVSYTHNIGHDLDYLDMVNTLETTSLNSQKKSCLVGSTPFDPKKSKVTVQRPGEQKAYQCGPNSKKNKKSDSKLQVLSLRENKIRNLPSIPGICELKQLTTLDVSKNQLERLPEDVKTWTSLVELNLGTNQLTKLPDDIDHLLNLEVLVLSNNLLKYLRLQSSYGQV</sequence>